<evidence type="ECO:0000313" key="5">
    <source>
        <dbReference type="Proteomes" id="UP000465221"/>
    </source>
</evidence>
<reference evidence="4 5" key="1">
    <citation type="submission" date="2020-01" db="EMBL/GenBank/DDBJ databases">
        <title>Draft genome sequence of Aspergillus udagawae IFM 46972.</title>
        <authorList>
            <person name="Takahashi H."/>
            <person name="Yaguchi T."/>
        </authorList>
    </citation>
    <scope>NUCLEOTIDE SEQUENCE [LARGE SCALE GENOMIC DNA]</scope>
    <source>
        <strain evidence="4 5">IFM 46972</strain>
    </source>
</reference>
<feature type="transmembrane region" description="Helical" evidence="2">
    <location>
        <begin position="384"/>
        <end position="406"/>
    </location>
</feature>
<keyword evidence="2" id="KW-0812">Transmembrane</keyword>
<evidence type="ECO:0000256" key="1">
    <source>
        <dbReference type="SAM" id="MobiDB-lite"/>
    </source>
</evidence>
<dbReference type="PANTHER" id="PTHR36853">
    <property type="entry name" value="EXPRESSED PROTEIN"/>
    <property type="match status" value="1"/>
</dbReference>
<feature type="domain" description="Vacuolar sorting protein Vps3844 C-terminal" evidence="3">
    <location>
        <begin position="313"/>
        <end position="419"/>
    </location>
</feature>
<evidence type="ECO:0000259" key="3">
    <source>
        <dbReference type="Pfam" id="PF12955"/>
    </source>
</evidence>
<proteinExistence type="predicted"/>
<dbReference type="Pfam" id="PF12955">
    <property type="entry name" value="Vps3844_C"/>
    <property type="match status" value="1"/>
</dbReference>
<comment type="caution">
    <text evidence="4">The sequence shown here is derived from an EMBL/GenBank/DDBJ whole genome shotgun (WGS) entry which is preliminary data.</text>
</comment>
<accession>A0A8H3S045</accession>
<dbReference type="InterPro" id="IPR053065">
    <property type="entry name" value="Archenteron_Induction-Rel"/>
</dbReference>
<name>A0A8H3S045_9EURO</name>
<sequence length="428" mass="46379">MIFCPGLSINMHKYLGFLALSATFTLVISNPDASIFALDSSANAEGSEIPFLSNDTARRLLSYRIRSSTTTALRTVDRGIVEILDRYGGMQPSLFGTSTDDQDLRSSLIILHGLDPVIESSIQEEYKQGLVHCDSRATFLHNNPLNWNIDGESEDDAGTADGYCLKYLDSKERKQENVQTLLSCLPNASAFKPVAHAFGQQLPEYVNILESWVNDQDPLILRLSFKTLQSFSGSVRHAELLGLLKSLMSDLHSLSSNGTAVTVIFMPDSQNSRMPQSPRRRGNHDAKSLQIDMVSPSLLRRQSPGSTSPNPTCHVTNSSCNEATGGCSGHGACYRKSESKSGLTNNDCFVCKCQATTIRKEDGTTQIIRWGGAACEKQDISSPFFLLATVSIMVIMALGGAIGMLFRVGQDDLPGVISAGVGPTKAQG</sequence>
<evidence type="ECO:0000256" key="2">
    <source>
        <dbReference type="SAM" id="Phobius"/>
    </source>
</evidence>
<protein>
    <recommendedName>
        <fullName evidence="3">Vacuolar sorting protein Vps3844 C-terminal domain-containing protein</fullName>
    </recommendedName>
</protein>
<dbReference type="InterPro" id="IPR024382">
    <property type="entry name" value="Vps3844_C"/>
</dbReference>
<keyword evidence="2" id="KW-1133">Transmembrane helix</keyword>
<dbReference type="Proteomes" id="UP000465221">
    <property type="component" value="Unassembled WGS sequence"/>
</dbReference>
<organism evidence="4 5">
    <name type="scientific">Aspergillus udagawae</name>
    <dbReference type="NCBI Taxonomy" id="91492"/>
    <lineage>
        <taxon>Eukaryota</taxon>
        <taxon>Fungi</taxon>
        <taxon>Dikarya</taxon>
        <taxon>Ascomycota</taxon>
        <taxon>Pezizomycotina</taxon>
        <taxon>Eurotiomycetes</taxon>
        <taxon>Eurotiomycetidae</taxon>
        <taxon>Eurotiales</taxon>
        <taxon>Aspergillaceae</taxon>
        <taxon>Aspergillus</taxon>
        <taxon>Aspergillus subgen. Fumigati</taxon>
    </lineage>
</organism>
<dbReference type="EMBL" id="BLKC01000034">
    <property type="protein sequence ID" value="GFF38268.1"/>
    <property type="molecule type" value="Genomic_DNA"/>
</dbReference>
<gene>
    <name evidence="4" type="ORF">IFM46972_05488</name>
</gene>
<evidence type="ECO:0000313" key="4">
    <source>
        <dbReference type="EMBL" id="GFF38268.1"/>
    </source>
</evidence>
<dbReference type="GO" id="GO:0005783">
    <property type="term" value="C:endoplasmic reticulum"/>
    <property type="evidence" value="ECO:0007669"/>
    <property type="project" value="TreeGrafter"/>
</dbReference>
<dbReference type="AlphaFoldDB" id="A0A8H3S045"/>
<feature type="region of interest" description="Disordered" evidence="1">
    <location>
        <begin position="268"/>
        <end position="288"/>
    </location>
</feature>
<keyword evidence="2" id="KW-0472">Membrane</keyword>
<dbReference type="PANTHER" id="PTHR36853:SF1">
    <property type="entry name" value="DUF3844 DOMAIN-CONTAINING PROTEIN"/>
    <property type="match status" value="1"/>
</dbReference>